<dbReference type="KEGG" id="ttt:THITE_115621"/>
<dbReference type="Proteomes" id="UP000008181">
    <property type="component" value="Chromosome 1"/>
</dbReference>
<dbReference type="HOGENOM" id="CLU_1929058_0_0_1"/>
<protein>
    <recommendedName>
        <fullName evidence="4">Secreted protein</fullName>
    </recommendedName>
</protein>
<reference evidence="2 3" key="1">
    <citation type="journal article" date="2011" name="Nat. Biotechnol.">
        <title>Comparative genomic analysis of the thermophilic biomass-degrading fungi Myceliophthora thermophila and Thielavia terrestris.</title>
        <authorList>
            <person name="Berka R.M."/>
            <person name="Grigoriev I.V."/>
            <person name="Otillar R."/>
            <person name="Salamov A."/>
            <person name="Grimwood J."/>
            <person name="Reid I."/>
            <person name="Ishmael N."/>
            <person name="John T."/>
            <person name="Darmond C."/>
            <person name="Moisan M.-C."/>
            <person name="Henrissat B."/>
            <person name="Coutinho P.M."/>
            <person name="Lombard V."/>
            <person name="Natvig D.O."/>
            <person name="Lindquist E."/>
            <person name="Schmutz J."/>
            <person name="Lucas S."/>
            <person name="Harris P."/>
            <person name="Powlowski J."/>
            <person name="Bellemare A."/>
            <person name="Taylor D."/>
            <person name="Butler G."/>
            <person name="de Vries R.P."/>
            <person name="Allijn I.E."/>
            <person name="van den Brink J."/>
            <person name="Ushinsky S."/>
            <person name="Storms R."/>
            <person name="Powell A.J."/>
            <person name="Paulsen I.T."/>
            <person name="Elbourne L.D.H."/>
            <person name="Baker S.E."/>
            <person name="Magnuson J."/>
            <person name="LaBoissiere S."/>
            <person name="Clutterbuck A.J."/>
            <person name="Martinez D."/>
            <person name="Wogulis M."/>
            <person name="de Leon A.L."/>
            <person name="Rey M.W."/>
            <person name="Tsang A."/>
        </authorList>
    </citation>
    <scope>NUCLEOTIDE SEQUENCE [LARGE SCALE GENOMIC DNA]</scope>
    <source>
        <strain evidence="3">ATCC 38088 / NRRL 8126</strain>
    </source>
</reference>
<gene>
    <name evidence="2" type="ORF">THITE_115621</name>
</gene>
<dbReference type="EMBL" id="CP003009">
    <property type="protein sequence ID" value="AEO63974.1"/>
    <property type="molecule type" value="Genomic_DNA"/>
</dbReference>
<name>G2QX08_THETT</name>
<evidence type="ECO:0000313" key="2">
    <source>
        <dbReference type="EMBL" id="AEO63974.1"/>
    </source>
</evidence>
<feature type="chain" id="PRO_5003436009" description="Secreted protein" evidence="1">
    <location>
        <begin position="22"/>
        <end position="131"/>
    </location>
</feature>
<dbReference type="RefSeq" id="XP_003650310.1">
    <property type="nucleotide sequence ID" value="XM_003650262.1"/>
</dbReference>
<dbReference type="AlphaFoldDB" id="G2QX08"/>
<accession>G2QX08</accession>
<dbReference type="GeneID" id="11516703"/>
<keyword evidence="3" id="KW-1185">Reference proteome</keyword>
<evidence type="ECO:0000313" key="3">
    <source>
        <dbReference type="Proteomes" id="UP000008181"/>
    </source>
</evidence>
<evidence type="ECO:0000256" key="1">
    <source>
        <dbReference type="SAM" id="SignalP"/>
    </source>
</evidence>
<sequence length="131" mass="14730">MIRLLHVVFAQSPALLLHAQATFQSLWVLPRRDETREQVYKTQFSCKHQQQGALPHTFQILGTGLSDINSSGLCVHVFELVSVMVFFPFWQRKTRIPDATLEALGINKLLLVGNSLVNVKLKHGTVIPVEA</sequence>
<evidence type="ECO:0008006" key="4">
    <source>
        <dbReference type="Google" id="ProtNLM"/>
    </source>
</evidence>
<organism evidence="2 3">
    <name type="scientific">Thermothielavioides terrestris (strain ATCC 38088 / NRRL 8126)</name>
    <name type="common">Thielavia terrestris</name>
    <dbReference type="NCBI Taxonomy" id="578455"/>
    <lineage>
        <taxon>Eukaryota</taxon>
        <taxon>Fungi</taxon>
        <taxon>Dikarya</taxon>
        <taxon>Ascomycota</taxon>
        <taxon>Pezizomycotina</taxon>
        <taxon>Sordariomycetes</taxon>
        <taxon>Sordariomycetidae</taxon>
        <taxon>Sordariales</taxon>
        <taxon>Chaetomiaceae</taxon>
        <taxon>Thermothielavioides</taxon>
        <taxon>Thermothielavioides terrestris</taxon>
    </lineage>
</organism>
<feature type="signal peptide" evidence="1">
    <location>
        <begin position="1"/>
        <end position="21"/>
    </location>
</feature>
<keyword evidence="1" id="KW-0732">Signal</keyword>
<proteinExistence type="predicted"/>